<evidence type="ECO:0000313" key="7">
    <source>
        <dbReference type="Proteomes" id="UP000004508"/>
    </source>
</evidence>
<feature type="domain" description="HTH luxR-type" evidence="5">
    <location>
        <begin position="822"/>
        <end position="887"/>
    </location>
</feature>
<evidence type="ECO:0000313" key="6">
    <source>
        <dbReference type="EMBL" id="EFH81134.1"/>
    </source>
</evidence>
<dbReference type="SMART" id="SM00028">
    <property type="entry name" value="TPR"/>
    <property type="match status" value="3"/>
</dbReference>
<name>D6U3D0_KTERA</name>
<keyword evidence="2" id="KW-0238">DNA-binding</keyword>
<dbReference type="PROSITE" id="PS50043">
    <property type="entry name" value="HTH_LUXR_2"/>
    <property type="match status" value="1"/>
</dbReference>
<dbReference type="GO" id="GO:0003677">
    <property type="term" value="F:DNA binding"/>
    <property type="evidence" value="ECO:0007669"/>
    <property type="project" value="UniProtKB-KW"/>
</dbReference>
<feature type="repeat" description="TPR" evidence="4">
    <location>
        <begin position="538"/>
        <end position="571"/>
    </location>
</feature>
<dbReference type="Pfam" id="PF25873">
    <property type="entry name" value="WHD_MalT"/>
    <property type="match status" value="1"/>
</dbReference>
<evidence type="ECO:0000256" key="2">
    <source>
        <dbReference type="ARBA" id="ARBA00023125"/>
    </source>
</evidence>
<dbReference type="Gene3D" id="1.25.40.10">
    <property type="entry name" value="Tetratricopeptide repeat domain"/>
    <property type="match status" value="1"/>
</dbReference>
<dbReference type="PROSITE" id="PS50293">
    <property type="entry name" value="TPR_REGION"/>
    <property type="match status" value="1"/>
</dbReference>
<dbReference type="GO" id="GO:0006355">
    <property type="term" value="P:regulation of DNA-templated transcription"/>
    <property type="evidence" value="ECO:0007669"/>
    <property type="project" value="InterPro"/>
</dbReference>
<sequence>MLKNTLLASKLYVPPLRAKLVPRPHVVDLLEQGTRRSLTLISAPAGSGKTTIVSSWLRESRVMAAWVSLDAHDNDLHRFWMYVLAALDELHPGTLTHAQELLKTARTRQSPPIEEIVTAVINNLIHLDDDVVLILDDYHEIITPAIHTSLAYLVEHLPMRLHLFIVTRRDPPFSLARLRASDQLEEIRTADLRFSPEEAELFFRKVMDMHLSPDEVAVLEARTEGWVAGLQLAGLSMQRHADRLSFLNAFTGSHHTLVTYLAEEILHKQPARVQQFLLRTSLLGRLNASLCQAVTEDAESQALLAHLEQSNLFIVPLNEEHTWYRYHQLFADFLRTCLQQSQPDHITTLHQRASDWYERHGYFEEAMHHLLLAQDFMQATRLLEQNSQEMMKRGEFAILHRWIVCLPGALVRSNPRLLIIHAKVLAFLGNIEEAEARLQELEACVRNEHTPTEMACNCETMRGETLVVRAFIATQQQNFPRVRELARRALEYLPTSDVLMRSLISLCLGIAFRFQNGLAARKALEQAIRDAESPHVSLLSLEHLGYQLQEQGQLHQALEIYQQALRLQPEGKMTASMWMAYLGIANVHLEWNELEHAEQALLQALKLGKERDVPAAFLEITVLLALIKQAQEQIDESLALLRREEMVGHQKQFAPAIQVTRAYQALLEVRRGHVQAAIPWMRDFEQQTVSYPLTSRNEREYHILARVQLAAGNDAEAERVLAQMLTLAEEEGRMRAVIKTKVLQALVFQAKGATERAMSTIIQALVLAEPEGYVFTFTEEGAEMARLLKAVHAAQRTGSLALRLAPEYLQRLLDACAERRTSSSSHILLSEREREIVRLLASGLSNQEIADHLVIAMSTVKWHVRQIFNKLGVNSRTQAIAQARELNVL</sequence>
<dbReference type="Gene3D" id="1.10.10.10">
    <property type="entry name" value="Winged helix-like DNA-binding domain superfamily/Winged helix DNA-binding domain"/>
    <property type="match status" value="1"/>
</dbReference>
<dbReference type="InterPro" id="IPR036388">
    <property type="entry name" value="WH-like_DNA-bd_sf"/>
</dbReference>
<dbReference type="PROSITE" id="PS50005">
    <property type="entry name" value="TPR"/>
    <property type="match status" value="1"/>
</dbReference>
<dbReference type="SUPFAM" id="SSF46894">
    <property type="entry name" value="C-terminal effector domain of the bipartite response regulators"/>
    <property type="match status" value="1"/>
</dbReference>
<dbReference type="InterPro" id="IPR016032">
    <property type="entry name" value="Sig_transdc_resp-reg_C-effctor"/>
</dbReference>
<dbReference type="eggNOG" id="COG2909">
    <property type="taxonomic scope" value="Bacteria"/>
</dbReference>
<dbReference type="Pfam" id="PF00196">
    <property type="entry name" value="GerE"/>
    <property type="match status" value="1"/>
</dbReference>
<dbReference type="OrthoDB" id="1137593at2"/>
<dbReference type="Pfam" id="PF17874">
    <property type="entry name" value="TPR_MalT"/>
    <property type="match status" value="1"/>
</dbReference>
<dbReference type="InterPro" id="IPR000792">
    <property type="entry name" value="Tscrpt_reg_LuxR_C"/>
</dbReference>
<evidence type="ECO:0000256" key="3">
    <source>
        <dbReference type="ARBA" id="ARBA00023163"/>
    </source>
</evidence>
<dbReference type="SMART" id="SM00421">
    <property type="entry name" value="HTH_LUXR"/>
    <property type="match status" value="1"/>
</dbReference>
<dbReference type="SUPFAM" id="SSF48452">
    <property type="entry name" value="TPR-like"/>
    <property type="match status" value="1"/>
</dbReference>
<comment type="caution">
    <text evidence="6">The sequence shown here is derived from an EMBL/GenBank/DDBJ whole genome shotgun (WGS) entry which is preliminary data.</text>
</comment>
<proteinExistence type="predicted"/>
<dbReference type="PANTHER" id="PTHR44688:SF25">
    <property type="entry name" value="HTH LUXR-TYPE DOMAIN-CONTAINING PROTEIN"/>
    <property type="match status" value="1"/>
</dbReference>
<dbReference type="CDD" id="cd06170">
    <property type="entry name" value="LuxR_C_like"/>
    <property type="match status" value="1"/>
</dbReference>
<dbReference type="InterPro" id="IPR027417">
    <property type="entry name" value="P-loop_NTPase"/>
</dbReference>
<dbReference type="AlphaFoldDB" id="D6U3D0"/>
<dbReference type="PRINTS" id="PR00038">
    <property type="entry name" value="HTHLUXR"/>
</dbReference>
<dbReference type="Gene3D" id="3.40.50.300">
    <property type="entry name" value="P-loop containing nucleotide triphosphate hydrolases"/>
    <property type="match status" value="1"/>
</dbReference>
<dbReference type="EMBL" id="ADVG01000004">
    <property type="protein sequence ID" value="EFH81134.1"/>
    <property type="molecule type" value="Genomic_DNA"/>
</dbReference>
<evidence type="ECO:0000259" key="5">
    <source>
        <dbReference type="PROSITE" id="PS50043"/>
    </source>
</evidence>
<accession>D6U3D0</accession>
<reference evidence="6 7" key="1">
    <citation type="journal article" date="2011" name="Stand. Genomic Sci.">
        <title>Non-contiguous finished genome sequence and contextual data of the filamentous soil bacterium Ktedonobacter racemifer type strain (SOSP1-21).</title>
        <authorList>
            <person name="Chang Y.J."/>
            <person name="Land M."/>
            <person name="Hauser L."/>
            <person name="Chertkov O."/>
            <person name="Del Rio T.G."/>
            <person name="Nolan M."/>
            <person name="Copeland A."/>
            <person name="Tice H."/>
            <person name="Cheng J.F."/>
            <person name="Lucas S."/>
            <person name="Han C."/>
            <person name="Goodwin L."/>
            <person name="Pitluck S."/>
            <person name="Ivanova N."/>
            <person name="Ovchinikova G."/>
            <person name="Pati A."/>
            <person name="Chen A."/>
            <person name="Palaniappan K."/>
            <person name="Mavromatis K."/>
            <person name="Liolios K."/>
            <person name="Brettin T."/>
            <person name="Fiebig A."/>
            <person name="Rohde M."/>
            <person name="Abt B."/>
            <person name="Goker M."/>
            <person name="Detter J.C."/>
            <person name="Woyke T."/>
            <person name="Bristow J."/>
            <person name="Eisen J.A."/>
            <person name="Markowitz V."/>
            <person name="Hugenholtz P."/>
            <person name="Kyrpides N.C."/>
            <person name="Klenk H.P."/>
            <person name="Lapidus A."/>
        </authorList>
    </citation>
    <scope>NUCLEOTIDE SEQUENCE [LARGE SCALE GENOMIC DNA]</scope>
    <source>
        <strain evidence="7">DSM 44963</strain>
    </source>
</reference>
<keyword evidence="1" id="KW-0805">Transcription regulation</keyword>
<dbReference type="PANTHER" id="PTHR44688">
    <property type="entry name" value="DNA-BINDING TRANSCRIPTIONAL ACTIVATOR DEVR_DOSR"/>
    <property type="match status" value="1"/>
</dbReference>
<keyword evidence="3" id="KW-0804">Transcription</keyword>
<organism evidence="6 7">
    <name type="scientific">Ktedonobacter racemifer DSM 44963</name>
    <dbReference type="NCBI Taxonomy" id="485913"/>
    <lineage>
        <taxon>Bacteria</taxon>
        <taxon>Bacillati</taxon>
        <taxon>Chloroflexota</taxon>
        <taxon>Ktedonobacteria</taxon>
        <taxon>Ktedonobacterales</taxon>
        <taxon>Ktedonobacteraceae</taxon>
        <taxon>Ktedonobacter</taxon>
    </lineage>
</organism>
<dbReference type="InterPro" id="IPR041617">
    <property type="entry name" value="TPR_MalT"/>
</dbReference>
<dbReference type="InterPro" id="IPR019734">
    <property type="entry name" value="TPR_rpt"/>
</dbReference>
<dbReference type="RefSeq" id="WP_007918339.1">
    <property type="nucleotide sequence ID" value="NZ_ADVG01000004.1"/>
</dbReference>
<dbReference type="SUPFAM" id="SSF52540">
    <property type="entry name" value="P-loop containing nucleoside triphosphate hydrolases"/>
    <property type="match status" value="1"/>
</dbReference>
<protein>
    <submittedName>
        <fullName evidence="6">ATP-dependent transcriptional regulator, MalT-like, LuxR family</fullName>
    </submittedName>
</protein>
<dbReference type="InterPro" id="IPR059106">
    <property type="entry name" value="WHD_MalT"/>
</dbReference>
<dbReference type="InterPro" id="IPR011990">
    <property type="entry name" value="TPR-like_helical_dom_sf"/>
</dbReference>
<keyword evidence="4" id="KW-0802">TPR repeat</keyword>
<evidence type="ECO:0000256" key="4">
    <source>
        <dbReference type="PROSITE-ProRule" id="PRU00339"/>
    </source>
</evidence>
<keyword evidence="7" id="KW-1185">Reference proteome</keyword>
<gene>
    <name evidence="6" type="ORF">Krac_1825</name>
</gene>
<evidence type="ECO:0000256" key="1">
    <source>
        <dbReference type="ARBA" id="ARBA00023015"/>
    </source>
</evidence>
<dbReference type="Proteomes" id="UP000004508">
    <property type="component" value="Unassembled WGS sequence"/>
</dbReference>
<dbReference type="InParanoid" id="D6U3D0"/>